<dbReference type="GeneTree" id="ENSGT01120000272001"/>
<accession>A0A4X2JLZ1</accession>
<evidence type="ECO:0000313" key="2">
    <source>
        <dbReference type="Ensembl" id="ENSVURP00010000064.1"/>
    </source>
</evidence>
<dbReference type="OMA" id="ISSLKCW"/>
<protein>
    <submittedName>
        <fullName evidence="2">Uncharacterized protein</fullName>
    </submittedName>
</protein>
<reference evidence="3" key="1">
    <citation type="submission" date="2018-12" db="EMBL/GenBank/DDBJ databases">
        <authorList>
            <person name="Yazar S."/>
        </authorList>
    </citation>
    <scope>NUCLEOTIDE SEQUENCE [LARGE SCALE GENOMIC DNA]</scope>
</reference>
<dbReference type="AlphaFoldDB" id="A0A4X2JLZ1"/>
<dbReference type="Proteomes" id="UP000314987">
    <property type="component" value="Unassembled WGS sequence"/>
</dbReference>
<reference evidence="2" key="3">
    <citation type="submission" date="2025-09" db="UniProtKB">
        <authorList>
            <consortium name="Ensembl"/>
        </authorList>
    </citation>
    <scope>IDENTIFICATION</scope>
</reference>
<dbReference type="Ensembl" id="ENSVURT00010000073.1">
    <property type="protein sequence ID" value="ENSVURP00010000064.1"/>
    <property type="gene ID" value="ENSVURG00010000057.1"/>
</dbReference>
<name>A0A4X2JLZ1_VOMUR</name>
<organism evidence="2 3">
    <name type="scientific">Vombatus ursinus</name>
    <name type="common">Common wombat</name>
    <dbReference type="NCBI Taxonomy" id="29139"/>
    <lineage>
        <taxon>Eukaryota</taxon>
        <taxon>Metazoa</taxon>
        <taxon>Chordata</taxon>
        <taxon>Craniata</taxon>
        <taxon>Vertebrata</taxon>
        <taxon>Euteleostomi</taxon>
        <taxon>Mammalia</taxon>
        <taxon>Metatheria</taxon>
        <taxon>Diprotodontia</taxon>
        <taxon>Vombatidae</taxon>
        <taxon>Vombatus</taxon>
    </lineage>
</organism>
<sequence length="65" mass="7061">MTTRETRTSAVPDLDGDPPSKAVRVNLISGYSSPSRALSNTSSGYLLPSPPERVWTSKWELGKIV</sequence>
<evidence type="ECO:0000313" key="3">
    <source>
        <dbReference type="Proteomes" id="UP000314987"/>
    </source>
</evidence>
<reference evidence="2" key="2">
    <citation type="submission" date="2025-08" db="UniProtKB">
        <authorList>
            <consortium name="Ensembl"/>
        </authorList>
    </citation>
    <scope>IDENTIFICATION</scope>
</reference>
<proteinExistence type="predicted"/>
<keyword evidence="3" id="KW-1185">Reference proteome</keyword>
<evidence type="ECO:0000256" key="1">
    <source>
        <dbReference type="SAM" id="MobiDB-lite"/>
    </source>
</evidence>
<feature type="region of interest" description="Disordered" evidence="1">
    <location>
        <begin position="1"/>
        <end position="21"/>
    </location>
</feature>